<dbReference type="Pfam" id="PF22725">
    <property type="entry name" value="GFO_IDH_MocA_C3"/>
    <property type="match status" value="1"/>
</dbReference>
<accession>A0ABT1EBX3</accession>
<evidence type="ECO:0000313" key="5">
    <source>
        <dbReference type="EMBL" id="MCP1102007.1"/>
    </source>
</evidence>
<dbReference type="SUPFAM" id="SSF51735">
    <property type="entry name" value="NAD(P)-binding Rossmann-fold domains"/>
    <property type="match status" value="1"/>
</dbReference>
<reference evidence="5 6" key="1">
    <citation type="journal article" date="2022" name="Genome Biol. Evol.">
        <title>Host diet, physiology and behaviors set the stage for Lachnospiraceae cladogenesis.</title>
        <authorList>
            <person name="Vera-Ponce De Leon A."/>
            <person name="Schneider M."/>
            <person name="Jahnes B.C."/>
            <person name="Sadowski V."/>
            <person name="Camuy-Velez L.A."/>
            <person name="Duan J."/>
            <person name="Sabree Z.L."/>
        </authorList>
    </citation>
    <scope>NUCLEOTIDE SEQUENCE [LARGE SCALE GENOMIC DNA]</scope>
    <source>
        <strain evidence="5 6">PAL113</strain>
    </source>
</reference>
<name>A0ABT1EBX3_9FIRM</name>
<dbReference type="Pfam" id="PF01408">
    <property type="entry name" value="GFO_IDH_MocA"/>
    <property type="match status" value="1"/>
</dbReference>
<feature type="domain" description="GFO/IDH/MocA-like oxidoreductase" evidence="4">
    <location>
        <begin position="133"/>
        <end position="242"/>
    </location>
</feature>
<proteinExistence type="inferred from homology"/>
<comment type="similarity">
    <text evidence="1">Belongs to the Gfo/Idh/MocA family.</text>
</comment>
<dbReference type="InterPro" id="IPR000683">
    <property type="entry name" value="Gfo/Idh/MocA-like_OxRdtase_N"/>
</dbReference>
<dbReference type="PANTHER" id="PTHR22604">
    <property type="entry name" value="OXIDOREDUCTASES"/>
    <property type="match status" value="1"/>
</dbReference>
<organism evidence="5 6">
    <name type="scientific">Aequitasia blattaphilus</name>
    <dbReference type="NCBI Taxonomy" id="2949332"/>
    <lineage>
        <taxon>Bacteria</taxon>
        <taxon>Bacillati</taxon>
        <taxon>Bacillota</taxon>
        <taxon>Clostridia</taxon>
        <taxon>Lachnospirales</taxon>
        <taxon>Lachnospiraceae</taxon>
        <taxon>Aequitasia</taxon>
    </lineage>
</organism>
<dbReference type="InterPro" id="IPR036291">
    <property type="entry name" value="NAD(P)-bd_dom_sf"/>
</dbReference>
<dbReference type="SUPFAM" id="SSF55347">
    <property type="entry name" value="Glyceraldehyde-3-phosphate dehydrogenase-like, C-terminal domain"/>
    <property type="match status" value="1"/>
</dbReference>
<dbReference type="RefSeq" id="WP_262065796.1">
    <property type="nucleotide sequence ID" value="NZ_JAMXOD010000007.1"/>
</dbReference>
<dbReference type="PANTHER" id="PTHR22604:SF105">
    <property type="entry name" value="TRANS-1,2-DIHYDROBENZENE-1,2-DIOL DEHYDROGENASE"/>
    <property type="match status" value="1"/>
</dbReference>
<protein>
    <submittedName>
        <fullName evidence="5">Gfo/Idh/MocA family oxidoreductase</fullName>
    </submittedName>
</protein>
<evidence type="ECO:0000259" key="4">
    <source>
        <dbReference type="Pfam" id="PF22725"/>
    </source>
</evidence>
<dbReference type="Proteomes" id="UP001523566">
    <property type="component" value="Unassembled WGS sequence"/>
</dbReference>
<comment type="caution">
    <text evidence="5">The sequence shown here is derived from an EMBL/GenBank/DDBJ whole genome shotgun (WGS) entry which is preliminary data.</text>
</comment>
<sequence>MRVGIMGAGGIAVKMANTLKEMTEASCYAIVSRSIEKAEEFKEAYGFQKAYGSYEEMVQDEKVDLIYIATPHSEHFENAKLCILNKKPVLCEKSFMVNKKQAEEIVALARQEKVFMAEAIWTRYMPSRKLIDNAIGAGKIGEVISITANLGYDVQHKPRIMDPKLAGGALLDVGIYPLTFASMILGDAIEEIISTCTKADTGIDAANAMILKYPEGKMAILHSSILEATEQYGIVHGTKGYLIAKNINNVDVIEIYNPERELVEEILAPEQISGYEYEVLAAKKAIEEGKTECEEAPLDQSVYMMAVMDEMRKQWGIKYPFE</sequence>
<evidence type="ECO:0000256" key="2">
    <source>
        <dbReference type="ARBA" id="ARBA00023002"/>
    </source>
</evidence>
<dbReference type="EMBL" id="JAMZFW010000007">
    <property type="protein sequence ID" value="MCP1102007.1"/>
    <property type="molecule type" value="Genomic_DNA"/>
</dbReference>
<feature type="domain" description="Gfo/Idh/MocA-like oxidoreductase N-terminal" evidence="3">
    <location>
        <begin position="1"/>
        <end position="115"/>
    </location>
</feature>
<evidence type="ECO:0000313" key="6">
    <source>
        <dbReference type="Proteomes" id="UP001523566"/>
    </source>
</evidence>
<dbReference type="Gene3D" id="3.30.360.10">
    <property type="entry name" value="Dihydrodipicolinate Reductase, domain 2"/>
    <property type="match status" value="1"/>
</dbReference>
<gene>
    <name evidence="5" type="ORF">NK125_06195</name>
</gene>
<keyword evidence="6" id="KW-1185">Reference proteome</keyword>
<keyword evidence="2" id="KW-0560">Oxidoreductase</keyword>
<dbReference type="InterPro" id="IPR055170">
    <property type="entry name" value="GFO_IDH_MocA-like_dom"/>
</dbReference>
<evidence type="ECO:0000259" key="3">
    <source>
        <dbReference type="Pfam" id="PF01408"/>
    </source>
</evidence>
<dbReference type="InterPro" id="IPR050984">
    <property type="entry name" value="Gfo/Idh/MocA_domain"/>
</dbReference>
<dbReference type="Gene3D" id="3.40.50.720">
    <property type="entry name" value="NAD(P)-binding Rossmann-like Domain"/>
    <property type="match status" value="1"/>
</dbReference>
<evidence type="ECO:0000256" key="1">
    <source>
        <dbReference type="ARBA" id="ARBA00010928"/>
    </source>
</evidence>